<keyword evidence="1" id="KW-0346">Stress response</keyword>
<feature type="compositionally biased region" description="Polar residues" evidence="4">
    <location>
        <begin position="191"/>
        <end position="203"/>
    </location>
</feature>
<dbReference type="InterPro" id="IPR008978">
    <property type="entry name" value="HSP20-like_chaperone"/>
</dbReference>
<feature type="region of interest" description="Disordered" evidence="4">
    <location>
        <begin position="170"/>
        <end position="263"/>
    </location>
</feature>
<evidence type="ECO:0000256" key="3">
    <source>
        <dbReference type="RuleBase" id="RU003616"/>
    </source>
</evidence>
<dbReference type="Pfam" id="PF00011">
    <property type="entry name" value="HSP20"/>
    <property type="match status" value="1"/>
</dbReference>
<reference evidence="6 7" key="1">
    <citation type="journal article" date="2024" name="Commun. Biol.">
        <title>Comparative genomic analysis of thermophilic fungi reveals convergent evolutionary adaptations and gene losses.</title>
        <authorList>
            <person name="Steindorff A.S."/>
            <person name="Aguilar-Pontes M.V."/>
            <person name="Robinson A.J."/>
            <person name="Andreopoulos B."/>
            <person name="LaButti K."/>
            <person name="Kuo A."/>
            <person name="Mondo S."/>
            <person name="Riley R."/>
            <person name="Otillar R."/>
            <person name="Haridas S."/>
            <person name="Lipzen A."/>
            <person name="Grimwood J."/>
            <person name="Schmutz J."/>
            <person name="Clum A."/>
            <person name="Reid I.D."/>
            <person name="Moisan M.C."/>
            <person name="Butler G."/>
            <person name="Nguyen T.T.M."/>
            <person name="Dewar K."/>
            <person name="Conant G."/>
            <person name="Drula E."/>
            <person name="Henrissat B."/>
            <person name="Hansel C."/>
            <person name="Singer S."/>
            <person name="Hutchinson M.I."/>
            <person name="de Vries R.P."/>
            <person name="Natvig D.O."/>
            <person name="Powell A.J."/>
            <person name="Tsang A."/>
            <person name="Grigoriev I.V."/>
        </authorList>
    </citation>
    <scope>NUCLEOTIDE SEQUENCE [LARGE SCALE GENOMIC DNA]</scope>
    <source>
        <strain evidence="6 7">CBS 494.80</strain>
    </source>
</reference>
<feature type="region of interest" description="Disordered" evidence="4">
    <location>
        <begin position="59"/>
        <end position="80"/>
    </location>
</feature>
<comment type="similarity">
    <text evidence="2 3">Belongs to the small heat shock protein (HSP20) family.</text>
</comment>
<comment type="caution">
    <text evidence="6">The sequence shown here is derived from an EMBL/GenBank/DDBJ whole genome shotgun (WGS) entry which is preliminary data.</text>
</comment>
<name>A0ABR4CLD1_9HELO</name>
<dbReference type="CDD" id="cd06464">
    <property type="entry name" value="ACD_sHsps-like"/>
    <property type="match status" value="1"/>
</dbReference>
<evidence type="ECO:0000259" key="5">
    <source>
        <dbReference type="PROSITE" id="PS01031"/>
    </source>
</evidence>
<sequence length="349" mass="38741">MMAKDAEVYKCMNTNTNTKSLALNTLDYSVKKKHKQISSRSKLHNAELKQSNLSFTWYPTPKRNPIQTNKQTTPSSTPDMSPFTQLQSTLGHVHNYGNGIDRDFSPLLHYIDEFDRHFSHRHRFVNCFIPRFDLEEDDGAYYLFGDLPGAGVEDITVEVSGEKTLVIFGKTGRIGGPGERQGSMGVDGNATGVTSDGNYGQISKQEEAIQLSSTQPSEDQPHHLRNTTAPGYNLSSDSNTNPNSNPNSDTYTTATAAIPHLPPRPHKILLSERLTGDFTRTFAFPSAVDEKRVRASMENGVLSLVVPKKPVSEEDKERGVNIPVLKGKWWKAENGLHGENEVSARGPRE</sequence>
<evidence type="ECO:0000256" key="4">
    <source>
        <dbReference type="SAM" id="MobiDB-lite"/>
    </source>
</evidence>
<dbReference type="Gene3D" id="2.60.40.790">
    <property type="match status" value="1"/>
</dbReference>
<dbReference type="SUPFAM" id="SSF49764">
    <property type="entry name" value="HSP20-like chaperones"/>
    <property type="match status" value="1"/>
</dbReference>
<dbReference type="InterPro" id="IPR002068">
    <property type="entry name" value="A-crystallin/Hsp20_dom"/>
</dbReference>
<feature type="compositionally biased region" description="Low complexity" evidence="4">
    <location>
        <begin position="235"/>
        <end position="250"/>
    </location>
</feature>
<protein>
    <recommendedName>
        <fullName evidence="5">SHSP domain-containing protein</fullName>
    </recommendedName>
</protein>
<gene>
    <name evidence="6" type="ORF">VTL71DRAFT_14716</name>
</gene>
<evidence type="ECO:0000256" key="2">
    <source>
        <dbReference type="PROSITE-ProRule" id="PRU00285"/>
    </source>
</evidence>
<organism evidence="6 7">
    <name type="scientific">Oculimacula yallundae</name>
    <dbReference type="NCBI Taxonomy" id="86028"/>
    <lineage>
        <taxon>Eukaryota</taxon>
        <taxon>Fungi</taxon>
        <taxon>Dikarya</taxon>
        <taxon>Ascomycota</taxon>
        <taxon>Pezizomycotina</taxon>
        <taxon>Leotiomycetes</taxon>
        <taxon>Helotiales</taxon>
        <taxon>Ploettnerulaceae</taxon>
        <taxon>Oculimacula</taxon>
    </lineage>
</organism>
<feature type="domain" description="SHSP" evidence="5">
    <location>
        <begin position="123"/>
        <end position="323"/>
    </location>
</feature>
<accession>A0ABR4CLD1</accession>
<proteinExistence type="inferred from homology"/>
<dbReference type="EMBL" id="JAZHXI010000007">
    <property type="protein sequence ID" value="KAL2070036.1"/>
    <property type="molecule type" value="Genomic_DNA"/>
</dbReference>
<evidence type="ECO:0000256" key="1">
    <source>
        <dbReference type="ARBA" id="ARBA00023016"/>
    </source>
</evidence>
<dbReference type="PANTHER" id="PTHR11527">
    <property type="entry name" value="HEAT-SHOCK PROTEIN 20 FAMILY MEMBER"/>
    <property type="match status" value="1"/>
</dbReference>
<dbReference type="InterPro" id="IPR031107">
    <property type="entry name" value="Small_HSP"/>
</dbReference>
<dbReference type="Proteomes" id="UP001595075">
    <property type="component" value="Unassembled WGS sequence"/>
</dbReference>
<keyword evidence="7" id="KW-1185">Reference proteome</keyword>
<feature type="compositionally biased region" description="Polar residues" evidence="4">
    <location>
        <begin position="65"/>
        <end position="80"/>
    </location>
</feature>
<dbReference type="PROSITE" id="PS01031">
    <property type="entry name" value="SHSP"/>
    <property type="match status" value="1"/>
</dbReference>
<evidence type="ECO:0000313" key="7">
    <source>
        <dbReference type="Proteomes" id="UP001595075"/>
    </source>
</evidence>
<evidence type="ECO:0000313" key="6">
    <source>
        <dbReference type="EMBL" id="KAL2070036.1"/>
    </source>
</evidence>